<dbReference type="CDD" id="cd11743">
    <property type="entry name" value="Cthe_2751_like"/>
    <property type="match status" value="1"/>
</dbReference>
<protein>
    <submittedName>
        <fullName evidence="2">DUF5071 domain-containing protein</fullName>
    </submittedName>
</protein>
<dbReference type="RefSeq" id="WP_115916493.1">
    <property type="nucleotide sequence ID" value="NZ_QNUF01000001.1"/>
</dbReference>
<dbReference type="Gene3D" id="1.25.40.750">
    <property type="entry name" value="Domain of unknown function DUF5071"/>
    <property type="match status" value="1"/>
</dbReference>
<evidence type="ECO:0000313" key="3">
    <source>
        <dbReference type="Proteomes" id="UP000256491"/>
    </source>
</evidence>
<dbReference type="InterPro" id="IPR031837">
    <property type="entry name" value="DUF5071"/>
</dbReference>
<organism evidence="2 3">
    <name type="scientific">Chryseobacterium rhizosphaerae</name>
    <dbReference type="NCBI Taxonomy" id="395937"/>
    <lineage>
        <taxon>Bacteria</taxon>
        <taxon>Pseudomonadati</taxon>
        <taxon>Bacteroidota</taxon>
        <taxon>Flavobacteriia</taxon>
        <taxon>Flavobacteriales</taxon>
        <taxon>Weeksellaceae</taxon>
        <taxon>Chryseobacterium group</taxon>
        <taxon>Chryseobacterium</taxon>
    </lineage>
</organism>
<feature type="domain" description="DUF5071" evidence="1">
    <location>
        <begin position="16"/>
        <end position="131"/>
    </location>
</feature>
<reference evidence="2 3" key="1">
    <citation type="journal article" date="2010" name="Syst. Appl. Microbiol.">
        <title>Four new species of Chryseobacterium from the rhizosphere of coastal sand dune plants, Chryseobacterium elymi sp. nov., Chryseobacterium hagamense sp. nov., Chryseobacterium lathyri sp. nov. and Chryseobacterium rhizosphaerae sp. nov.</title>
        <authorList>
            <person name="Cho S.H."/>
            <person name="Lee K.S."/>
            <person name="Shin D.S."/>
            <person name="Han J.H."/>
            <person name="Park K.S."/>
            <person name="Lee C.H."/>
            <person name="Park K.H."/>
            <person name="Kim S.B."/>
        </authorList>
    </citation>
    <scope>NUCLEOTIDE SEQUENCE [LARGE SCALE GENOMIC DNA]</scope>
    <source>
        <strain evidence="2 3">KCTC 22548</strain>
    </source>
</reference>
<dbReference type="InterPro" id="IPR016024">
    <property type="entry name" value="ARM-type_fold"/>
</dbReference>
<gene>
    <name evidence="2" type="ORF">DRF57_01410</name>
</gene>
<dbReference type="Pfam" id="PF16804">
    <property type="entry name" value="DUF5071"/>
    <property type="match status" value="1"/>
</dbReference>
<dbReference type="SUPFAM" id="SSF48371">
    <property type="entry name" value="ARM repeat"/>
    <property type="match status" value="1"/>
</dbReference>
<keyword evidence="3" id="KW-1185">Reference proteome</keyword>
<evidence type="ECO:0000259" key="1">
    <source>
        <dbReference type="Pfam" id="PF16804"/>
    </source>
</evidence>
<accession>A0ABX9IR96</accession>
<evidence type="ECO:0000313" key="2">
    <source>
        <dbReference type="EMBL" id="REC78961.1"/>
    </source>
</evidence>
<sequence length="138" mass="16119">MKLQKQLKMIENIKDLIPKNKGDLSTAEKLTNYSYDDVKEIIPNLLEWLQDFNWPVAKPVSEYLESINDKITTDLLSILRSNEDEVWKYWIITIFGPITQSPIIKNEIIRIATSPTKNEMIQEVDEVAKGIVNNRNWK</sequence>
<proteinExistence type="predicted"/>
<comment type="caution">
    <text evidence="2">The sequence shown here is derived from an EMBL/GenBank/DDBJ whole genome shotgun (WGS) entry which is preliminary data.</text>
</comment>
<name>A0ABX9IR96_9FLAO</name>
<dbReference type="Proteomes" id="UP000256491">
    <property type="component" value="Unassembled WGS sequence"/>
</dbReference>
<dbReference type="EMBL" id="QNUF01000001">
    <property type="protein sequence ID" value="REC78961.1"/>
    <property type="molecule type" value="Genomic_DNA"/>
</dbReference>
<dbReference type="InterPro" id="IPR038692">
    <property type="entry name" value="Cthe_2751_sf"/>
</dbReference>